<dbReference type="OrthoDB" id="5075809at2759"/>
<protein>
    <submittedName>
        <fullName evidence="2">Uncharacterized protein</fullName>
    </submittedName>
</protein>
<dbReference type="EMBL" id="MTQA01000100">
    <property type="protein sequence ID" value="PNP78623.1"/>
    <property type="molecule type" value="Genomic_DNA"/>
</dbReference>
<sequence>MDCPCCESTLHSLDDLKTHLRTRQSQVQALENQLFRFIERTELSASEIIEDTQTTDTAGTGSDEADSLSETPQPKEELVTPVDNLQVNSDFRHISDCFIDQSEKDFMQLLREGSPQYIDAYRVSTEQRYFELRVTFKENTEQPVYHWIPEATVQKFDNAAVCTYWHARVGADGRPVGRPYDEVDLQVLKIVGYKDRKTFGFRL</sequence>
<reference evidence="2 3" key="1">
    <citation type="submission" date="2017-06" db="EMBL/GenBank/DDBJ databases">
        <title>Genome of Fusarium nygamai isolate CS10214.</title>
        <authorList>
            <person name="Gardiner D.M."/>
            <person name="Obanor F."/>
            <person name="Kazan K."/>
        </authorList>
    </citation>
    <scope>NUCLEOTIDE SEQUENCE [LARGE SCALE GENOMIC DNA]</scope>
    <source>
        <strain evidence="2 3">CS10214</strain>
    </source>
</reference>
<evidence type="ECO:0000313" key="2">
    <source>
        <dbReference type="EMBL" id="PNP78623.1"/>
    </source>
</evidence>
<dbReference type="STRING" id="42673.A0A2K0W8M5"/>
<accession>A0A2K0W8M5</accession>
<dbReference type="AlphaFoldDB" id="A0A2K0W8M5"/>
<proteinExistence type="predicted"/>
<name>A0A2K0W8M5_GIBNY</name>
<dbReference type="Proteomes" id="UP000236664">
    <property type="component" value="Unassembled WGS sequence"/>
</dbReference>
<feature type="region of interest" description="Disordered" evidence="1">
    <location>
        <begin position="47"/>
        <end position="78"/>
    </location>
</feature>
<gene>
    <name evidence="2" type="ORF">FNYG_07969</name>
</gene>
<evidence type="ECO:0000256" key="1">
    <source>
        <dbReference type="SAM" id="MobiDB-lite"/>
    </source>
</evidence>
<feature type="compositionally biased region" description="Polar residues" evidence="1">
    <location>
        <begin position="51"/>
        <end position="60"/>
    </location>
</feature>
<organism evidence="2 3">
    <name type="scientific">Gibberella nygamai</name>
    <name type="common">Bean root rot disease fungus</name>
    <name type="synonym">Fusarium nygamai</name>
    <dbReference type="NCBI Taxonomy" id="42673"/>
    <lineage>
        <taxon>Eukaryota</taxon>
        <taxon>Fungi</taxon>
        <taxon>Dikarya</taxon>
        <taxon>Ascomycota</taxon>
        <taxon>Pezizomycotina</taxon>
        <taxon>Sordariomycetes</taxon>
        <taxon>Hypocreomycetidae</taxon>
        <taxon>Hypocreales</taxon>
        <taxon>Nectriaceae</taxon>
        <taxon>Fusarium</taxon>
        <taxon>Fusarium fujikuroi species complex</taxon>
    </lineage>
</organism>
<comment type="caution">
    <text evidence="2">The sequence shown here is derived from an EMBL/GenBank/DDBJ whole genome shotgun (WGS) entry which is preliminary data.</text>
</comment>
<keyword evidence="3" id="KW-1185">Reference proteome</keyword>
<evidence type="ECO:0000313" key="3">
    <source>
        <dbReference type="Proteomes" id="UP000236664"/>
    </source>
</evidence>